<protein>
    <submittedName>
        <fullName evidence="8">Glycerol-3-phosphate dehydrogenase</fullName>
    </submittedName>
</protein>
<dbReference type="PANTHER" id="PTHR11985">
    <property type="entry name" value="GLYCEROL-3-PHOSPHATE DEHYDROGENASE"/>
    <property type="match status" value="1"/>
</dbReference>
<feature type="domain" description="Alpha-glycerophosphate oxidase C-terminal" evidence="7">
    <location>
        <begin position="372"/>
        <end position="467"/>
    </location>
</feature>
<name>A0A3D0W8Z8_9SPHN</name>
<evidence type="ECO:0000259" key="7">
    <source>
        <dbReference type="Pfam" id="PF16901"/>
    </source>
</evidence>
<evidence type="ECO:0000313" key="9">
    <source>
        <dbReference type="Proteomes" id="UP000262699"/>
    </source>
</evidence>
<dbReference type="Pfam" id="PF16901">
    <property type="entry name" value="DAO_C"/>
    <property type="match status" value="1"/>
</dbReference>
<evidence type="ECO:0000256" key="3">
    <source>
        <dbReference type="ARBA" id="ARBA00022630"/>
    </source>
</evidence>
<dbReference type="SUPFAM" id="SSF51905">
    <property type="entry name" value="FAD/NAD(P)-binding domain"/>
    <property type="match status" value="1"/>
</dbReference>
<keyword evidence="3" id="KW-0285">Flavoprotein</keyword>
<comment type="caution">
    <text evidence="8">The sequence shown here is derived from an EMBL/GenBank/DDBJ whole genome shotgun (WGS) entry which is preliminary data.</text>
</comment>
<evidence type="ECO:0000259" key="6">
    <source>
        <dbReference type="Pfam" id="PF01266"/>
    </source>
</evidence>
<evidence type="ECO:0000256" key="5">
    <source>
        <dbReference type="ARBA" id="ARBA00023002"/>
    </source>
</evidence>
<dbReference type="GO" id="GO:0046168">
    <property type="term" value="P:glycerol-3-phosphate catabolic process"/>
    <property type="evidence" value="ECO:0007669"/>
    <property type="project" value="TreeGrafter"/>
</dbReference>
<evidence type="ECO:0000256" key="2">
    <source>
        <dbReference type="ARBA" id="ARBA00007330"/>
    </source>
</evidence>
<comment type="cofactor">
    <cofactor evidence="1">
        <name>FAD</name>
        <dbReference type="ChEBI" id="CHEBI:57692"/>
    </cofactor>
</comment>
<evidence type="ECO:0000256" key="1">
    <source>
        <dbReference type="ARBA" id="ARBA00001974"/>
    </source>
</evidence>
<dbReference type="PANTHER" id="PTHR11985:SF15">
    <property type="entry name" value="GLYCEROL-3-PHOSPHATE DEHYDROGENASE, MITOCHONDRIAL"/>
    <property type="match status" value="1"/>
</dbReference>
<comment type="similarity">
    <text evidence="2">Belongs to the FAD-dependent glycerol-3-phosphate dehydrogenase family.</text>
</comment>
<keyword evidence="5" id="KW-0560">Oxidoreductase</keyword>
<reference evidence="8 9" key="1">
    <citation type="journal article" date="2018" name="Nat. Biotechnol.">
        <title>A standardized bacterial taxonomy based on genome phylogeny substantially revises the tree of life.</title>
        <authorList>
            <person name="Parks D.H."/>
            <person name="Chuvochina M."/>
            <person name="Waite D.W."/>
            <person name="Rinke C."/>
            <person name="Skarshewski A."/>
            <person name="Chaumeil P.A."/>
            <person name="Hugenholtz P."/>
        </authorList>
    </citation>
    <scope>NUCLEOTIDE SEQUENCE [LARGE SCALE GENOMIC DNA]</scope>
    <source>
        <strain evidence="8">UBA9015</strain>
    </source>
</reference>
<dbReference type="EMBL" id="DOYJ01000105">
    <property type="protein sequence ID" value="HCB75227.1"/>
    <property type="molecule type" value="Genomic_DNA"/>
</dbReference>
<evidence type="ECO:0000256" key="4">
    <source>
        <dbReference type="ARBA" id="ARBA00022827"/>
    </source>
</evidence>
<organism evidence="8 9">
    <name type="scientific">Sphingomonas bacterium</name>
    <dbReference type="NCBI Taxonomy" id="1895847"/>
    <lineage>
        <taxon>Bacteria</taxon>
        <taxon>Pseudomonadati</taxon>
        <taxon>Pseudomonadota</taxon>
        <taxon>Alphaproteobacteria</taxon>
        <taxon>Sphingomonadales</taxon>
        <taxon>Sphingomonadaceae</taxon>
        <taxon>Sphingomonas</taxon>
    </lineage>
</organism>
<feature type="domain" description="FAD dependent oxidoreductase" evidence="6">
    <location>
        <begin position="4"/>
        <end position="350"/>
    </location>
</feature>
<dbReference type="PRINTS" id="PR01001">
    <property type="entry name" value="FADG3PDH"/>
</dbReference>
<dbReference type="InterPro" id="IPR031656">
    <property type="entry name" value="DAO_C"/>
</dbReference>
<sequence>MTYDIMIIGGGINGCAIAREAALNGATTLLVERDDLASHTSSASTKLIHGGLRYLEHYEFGLVREALVERERLIGAAPHLIRPMAFVLPHDDRVRPWWLVRAGLHLYDALAWGTRLSRSRGLRKSDTAYRAALRGDRGGFVYFDAFVDDSRLTLANAIDAAENGADILTRTQLVSARREEGRWHALLSSGQHVTARTMVNAAGPWVTDALARLGIETRARARLVKGSHIVVPKLYEGDHAYIIQLADRRIMFAVPWQDGFTQVGTTDIPVHSPEEVRIDSGEIAYLCAAINAHFRAQVTPDDIVDSWSGIRPLYDDGASEATAVTRDFVLELDTAGPALLSVFGGKITTARQLAEKAIAKLAPSLAITPRLVTRDRPLPGGDMTSFAAFLAEVRARYPFLGDERSKRMARAYGTRLWAMLDGIEDESMLGADHGAGLTQVELDWMRTHEWAVTAADVLDRRSKLRLAVDAPMGPRIEAEMAMQREAADHDQQCELAHVTRI</sequence>
<evidence type="ECO:0000313" key="8">
    <source>
        <dbReference type="EMBL" id="HCB75227.1"/>
    </source>
</evidence>
<keyword evidence="4" id="KW-0274">FAD</keyword>
<proteinExistence type="inferred from homology"/>
<gene>
    <name evidence="8" type="ORF">DEP91_03515</name>
</gene>
<dbReference type="Gene3D" id="3.50.50.60">
    <property type="entry name" value="FAD/NAD(P)-binding domain"/>
    <property type="match status" value="1"/>
</dbReference>
<dbReference type="GO" id="GO:0004368">
    <property type="term" value="F:glycerol-3-phosphate dehydrogenase (quinone) activity"/>
    <property type="evidence" value="ECO:0007669"/>
    <property type="project" value="InterPro"/>
</dbReference>
<dbReference type="AlphaFoldDB" id="A0A3D0W8Z8"/>
<dbReference type="InterPro" id="IPR000447">
    <property type="entry name" value="G3P_DH_FAD-dep"/>
</dbReference>
<dbReference type="Gene3D" id="3.30.9.10">
    <property type="entry name" value="D-Amino Acid Oxidase, subunit A, domain 2"/>
    <property type="match status" value="1"/>
</dbReference>
<accession>A0A3D0W8Z8</accession>
<dbReference type="InterPro" id="IPR006076">
    <property type="entry name" value="FAD-dep_OxRdtase"/>
</dbReference>
<dbReference type="NCBIfam" id="NF008899">
    <property type="entry name" value="PRK12266.1"/>
    <property type="match status" value="1"/>
</dbReference>
<dbReference type="InterPro" id="IPR038299">
    <property type="entry name" value="DAO_C_sf"/>
</dbReference>
<dbReference type="Proteomes" id="UP000262699">
    <property type="component" value="Unassembled WGS sequence"/>
</dbReference>
<dbReference type="Pfam" id="PF01266">
    <property type="entry name" value="DAO"/>
    <property type="match status" value="1"/>
</dbReference>
<dbReference type="InterPro" id="IPR036188">
    <property type="entry name" value="FAD/NAD-bd_sf"/>
</dbReference>
<dbReference type="Gene3D" id="1.10.8.870">
    <property type="entry name" value="Alpha-glycerophosphate oxidase, cap domain"/>
    <property type="match status" value="1"/>
</dbReference>
<dbReference type="NCBIfam" id="NF009906">
    <property type="entry name" value="PRK13369.1"/>
    <property type="match status" value="1"/>
</dbReference>